<dbReference type="RefSeq" id="XP_050940754.1">
    <property type="nucleotide sequence ID" value="XM_051084797.1"/>
</dbReference>
<keyword evidence="3" id="KW-0637">Prenyltransferase</keyword>
<dbReference type="Gene3D" id="1.50.10.20">
    <property type="match status" value="1"/>
</dbReference>
<comment type="similarity">
    <text evidence="2">Belongs to the protein prenyltransferase subunit beta family.</text>
</comment>
<name>A0ABM3KSJ3_CUCME</name>
<evidence type="ECO:0000256" key="5">
    <source>
        <dbReference type="ARBA" id="ARBA00022723"/>
    </source>
</evidence>
<evidence type="ECO:0000256" key="7">
    <source>
        <dbReference type="ARBA" id="ARBA00022833"/>
    </source>
</evidence>
<organism evidence="10 11">
    <name type="scientific">Cucumis melo</name>
    <name type="common">Muskmelon</name>
    <dbReference type="NCBI Taxonomy" id="3656"/>
    <lineage>
        <taxon>Eukaryota</taxon>
        <taxon>Viridiplantae</taxon>
        <taxon>Streptophyta</taxon>
        <taxon>Embryophyta</taxon>
        <taxon>Tracheophyta</taxon>
        <taxon>Spermatophyta</taxon>
        <taxon>Magnoliopsida</taxon>
        <taxon>eudicotyledons</taxon>
        <taxon>Gunneridae</taxon>
        <taxon>Pentapetalae</taxon>
        <taxon>rosids</taxon>
        <taxon>fabids</taxon>
        <taxon>Cucurbitales</taxon>
        <taxon>Cucurbitaceae</taxon>
        <taxon>Benincaseae</taxon>
        <taxon>Cucumis</taxon>
    </lineage>
</organism>
<evidence type="ECO:0000256" key="6">
    <source>
        <dbReference type="ARBA" id="ARBA00022737"/>
    </source>
</evidence>
<keyword evidence="4" id="KW-0808">Transferase</keyword>
<sequence>MLRRLSNYILRCKNMDGGFGCTPGSAVMSVFCCVGSLAIMGSLQHIDKDLLGLWLCERQIKSGGPRGRPEKLPECGFELLLHTLTNSWLGSYSYSPTHQLHCVASVLLLTDTENGGISDRSDGAVDVYHTYHTCLNRIFLSKKICREIQKSVYGKGTEHPLMGVNLV</sequence>
<evidence type="ECO:0000256" key="2">
    <source>
        <dbReference type="ARBA" id="ARBA00010497"/>
    </source>
</evidence>
<dbReference type="Proteomes" id="UP001652600">
    <property type="component" value="Chromosome 1"/>
</dbReference>
<keyword evidence="5" id="KW-0479">Metal-binding</keyword>
<dbReference type="InterPro" id="IPR001330">
    <property type="entry name" value="Prenyltrans"/>
</dbReference>
<accession>A0ABM3KSJ3</accession>
<dbReference type="SUPFAM" id="SSF48239">
    <property type="entry name" value="Terpenoid cyclases/Protein prenyltransferases"/>
    <property type="match status" value="1"/>
</dbReference>
<keyword evidence="10" id="KW-1185">Reference proteome</keyword>
<protein>
    <submittedName>
        <fullName evidence="11">Geranylgeranyl transferase type-2 subunit beta 1-like</fullName>
    </submittedName>
</protein>
<feature type="transmembrane region" description="Helical" evidence="8">
    <location>
        <begin position="21"/>
        <end position="43"/>
    </location>
</feature>
<keyword evidence="6" id="KW-0677">Repeat</keyword>
<evidence type="ECO:0000256" key="4">
    <source>
        <dbReference type="ARBA" id="ARBA00022679"/>
    </source>
</evidence>
<dbReference type="PANTHER" id="PTHR11774">
    <property type="entry name" value="GERANYLGERANYL TRANSFERASE TYPE BETA SUBUNIT"/>
    <property type="match status" value="1"/>
</dbReference>
<evidence type="ECO:0000259" key="9">
    <source>
        <dbReference type="Pfam" id="PF00432"/>
    </source>
</evidence>
<reference evidence="10" key="1">
    <citation type="submission" date="2025-05" db="UniProtKB">
        <authorList>
            <consortium name="RefSeq"/>
        </authorList>
    </citation>
    <scope>NUCLEOTIDE SEQUENCE [LARGE SCALE GENOMIC DNA]</scope>
</reference>
<gene>
    <name evidence="11" type="primary">LOC127143819</name>
</gene>
<keyword evidence="8" id="KW-1133">Transmembrane helix</keyword>
<feature type="domain" description="Prenyltransferase alpha-alpha toroid" evidence="9">
    <location>
        <begin position="3"/>
        <end position="133"/>
    </location>
</feature>
<keyword evidence="8" id="KW-0472">Membrane</keyword>
<keyword evidence="7" id="KW-0862">Zinc</keyword>
<evidence type="ECO:0000256" key="1">
    <source>
        <dbReference type="ARBA" id="ARBA00001947"/>
    </source>
</evidence>
<dbReference type="InterPro" id="IPR008930">
    <property type="entry name" value="Terpenoid_cyclase/PrenylTrfase"/>
</dbReference>
<evidence type="ECO:0000256" key="3">
    <source>
        <dbReference type="ARBA" id="ARBA00022602"/>
    </source>
</evidence>
<comment type="cofactor">
    <cofactor evidence="1">
        <name>Zn(2+)</name>
        <dbReference type="ChEBI" id="CHEBI:29105"/>
    </cofactor>
</comment>
<dbReference type="PANTHER" id="PTHR11774:SF16">
    <property type="entry name" value="GERANYLGERANYL TRANSFERASE TYPE-2 SUBUNIT BETA 1-RELATED"/>
    <property type="match status" value="1"/>
</dbReference>
<reference evidence="11" key="2">
    <citation type="submission" date="2025-08" db="UniProtKB">
        <authorList>
            <consortium name="RefSeq"/>
        </authorList>
    </citation>
    <scope>IDENTIFICATION</scope>
    <source>
        <tissue evidence="11">Stem</tissue>
    </source>
</reference>
<keyword evidence="8" id="KW-0812">Transmembrane</keyword>
<dbReference type="Pfam" id="PF00432">
    <property type="entry name" value="Prenyltrans"/>
    <property type="match status" value="1"/>
</dbReference>
<evidence type="ECO:0000313" key="11">
    <source>
        <dbReference type="RefSeq" id="XP_050940754.1"/>
    </source>
</evidence>
<evidence type="ECO:0000256" key="8">
    <source>
        <dbReference type="SAM" id="Phobius"/>
    </source>
</evidence>
<dbReference type="GeneID" id="127143819"/>
<proteinExistence type="inferred from homology"/>
<evidence type="ECO:0000313" key="10">
    <source>
        <dbReference type="Proteomes" id="UP001652600"/>
    </source>
</evidence>
<dbReference type="InterPro" id="IPR045089">
    <property type="entry name" value="PGGT1B-like"/>
</dbReference>